<evidence type="ECO:0000313" key="1">
    <source>
        <dbReference type="EMBL" id="GGI22834.1"/>
    </source>
</evidence>
<accession>A0A410V9C5</accession>
<dbReference type="EMBL" id="BMHC01000002">
    <property type="protein sequence ID" value="GGI22834.1"/>
    <property type="molecule type" value="Genomic_DNA"/>
</dbReference>
<dbReference type="PANTHER" id="PTHR33835">
    <property type="entry name" value="YALI0C07656P"/>
    <property type="match status" value="1"/>
</dbReference>
<dbReference type="InterPro" id="IPR036866">
    <property type="entry name" value="RibonucZ/Hydroxyglut_hydro"/>
</dbReference>
<dbReference type="Proteomes" id="UP000625079">
    <property type="component" value="Unassembled WGS sequence"/>
</dbReference>
<dbReference type="SUPFAM" id="SSF56281">
    <property type="entry name" value="Metallo-hydrolase/oxidoreductase"/>
    <property type="match status" value="1"/>
</dbReference>
<reference evidence="1" key="3">
    <citation type="submission" date="2022-12" db="EMBL/GenBank/DDBJ databases">
        <authorList>
            <person name="Sun Q."/>
            <person name="Zhou Y."/>
        </authorList>
    </citation>
    <scope>NUCLEOTIDE SEQUENCE</scope>
    <source>
        <strain evidence="1">CGMCC 1.15034</strain>
    </source>
</reference>
<dbReference type="PANTHER" id="PTHR33835:SF1">
    <property type="entry name" value="METALLO-BETA-LACTAMASE DOMAIN-CONTAINING PROTEIN"/>
    <property type="match status" value="1"/>
</dbReference>
<keyword evidence="3" id="KW-1185">Reference proteome</keyword>
<dbReference type="AlphaFoldDB" id="A0A410V9C5"/>
<protein>
    <submittedName>
        <fullName evidence="2">DUF4336 domain-containing protein</fullName>
    </submittedName>
</protein>
<dbReference type="EMBL" id="CP030057">
    <property type="protein sequence ID" value="QOZ61355.1"/>
    <property type="molecule type" value="Genomic_DNA"/>
</dbReference>
<gene>
    <name evidence="1" type="ORF">GCM10010987_21380</name>
    <name evidence="2" type="ORF">XH86_23445</name>
</gene>
<evidence type="ECO:0000313" key="2">
    <source>
        <dbReference type="EMBL" id="QOZ61355.1"/>
    </source>
</evidence>
<proteinExistence type="predicted"/>
<dbReference type="OrthoDB" id="450111at2"/>
<evidence type="ECO:0000313" key="4">
    <source>
        <dbReference type="Proteomes" id="UP000625079"/>
    </source>
</evidence>
<reference evidence="1" key="1">
    <citation type="journal article" date="2014" name="Int. J. Syst. Evol. Microbiol.">
        <title>Complete genome sequence of Corynebacterium casei LMG S-19264T (=DSM 44701T), isolated from a smear-ripened cheese.</title>
        <authorList>
            <consortium name="US DOE Joint Genome Institute (JGI-PGF)"/>
            <person name="Walter F."/>
            <person name="Albersmeier A."/>
            <person name="Kalinowski J."/>
            <person name="Ruckert C."/>
        </authorList>
    </citation>
    <scope>NUCLEOTIDE SEQUENCE</scope>
    <source>
        <strain evidence="1">CGMCC 1.15034</strain>
    </source>
</reference>
<dbReference type="Pfam" id="PF14234">
    <property type="entry name" value="DUF4336"/>
    <property type="match status" value="1"/>
</dbReference>
<dbReference type="RefSeq" id="WP_128966921.1">
    <property type="nucleotide sequence ID" value="NZ_BMHC01000002.1"/>
</dbReference>
<sequence length="233" mass="26413">MLQSIADNIWIADGADVSFHGFPYPTRMVIVRLSNGDLWVWSPIDLNEELRAELASLGPVHHLVSPNRLHHLFLSRWQESFPQAHLWGPASTIDKRPDLAFERGLTDQPPAAWSRDIDQAWFRGSPLLDELAFFHKASGTAIFGDLVQAFGEDYLKAKWKPWQRCLARLSGITALTGARAPLDLRLSFLDRRLARKARAKVLNWQPERVVIAHGQWRRSGGSTFLAQSLSWMG</sequence>
<dbReference type="InterPro" id="IPR025638">
    <property type="entry name" value="DUF4336"/>
</dbReference>
<evidence type="ECO:0000313" key="3">
    <source>
        <dbReference type="Proteomes" id="UP000593880"/>
    </source>
</evidence>
<reference evidence="2 3" key="2">
    <citation type="submission" date="2018-06" db="EMBL/GenBank/DDBJ databases">
        <title>Comparative genomics of rhizobia nodulating Arachis hypogaea in China.</title>
        <authorList>
            <person name="Li Y."/>
        </authorList>
    </citation>
    <scope>NUCLEOTIDE SEQUENCE [LARGE SCALE GENOMIC DNA]</scope>
    <source>
        <strain evidence="2 3">CCBAU 51658</strain>
    </source>
</reference>
<organism evidence="1 4">
    <name type="scientific">Bradyrhizobium guangdongense</name>
    <dbReference type="NCBI Taxonomy" id="1325090"/>
    <lineage>
        <taxon>Bacteria</taxon>
        <taxon>Pseudomonadati</taxon>
        <taxon>Pseudomonadota</taxon>
        <taxon>Alphaproteobacteria</taxon>
        <taxon>Hyphomicrobiales</taxon>
        <taxon>Nitrobacteraceae</taxon>
        <taxon>Bradyrhizobium</taxon>
    </lineage>
</organism>
<dbReference type="Proteomes" id="UP000593880">
    <property type="component" value="Chromosome"/>
</dbReference>
<name>A0A410V9C5_9BRAD</name>